<feature type="transmembrane region" description="Helical" evidence="9">
    <location>
        <begin position="147"/>
        <end position="172"/>
    </location>
</feature>
<keyword evidence="3 8" id="KW-0813">Transport</keyword>
<protein>
    <recommendedName>
        <fullName evidence="8">Biotin transporter</fullName>
    </recommendedName>
</protein>
<evidence type="ECO:0000313" key="12">
    <source>
        <dbReference type="Proteomes" id="UP000095412"/>
    </source>
</evidence>
<evidence type="ECO:0000256" key="3">
    <source>
        <dbReference type="ARBA" id="ARBA00022448"/>
    </source>
</evidence>
<keyword evidence="12" id="KW-1185">Reference proteome</keyword>
<evidence type="ECO:0000256" key="6">
    <source>
        <dbReference type="ARBA" id="ARBA00022989"/>
    </source>
</evidence>
<feature type="transmembrane region" description="Helical" evidence="9">
    <location>
        <begin position="78"/>
        <end position="100"/>
    </location>
</feature>
<comment type="subcellular location">
    <subcellularLocation>
        <location evidence="1 8">Cell membrane</location>
        <topology evidence="1 8">Multi-pass membrane protein</topology>
    </subcellularLocation>
</comment>
<dbReference type="Pfam" id="PF02632">
    <property type="entry name" value="BioY"/>
    <property type="match status" value="1"/>
</dbReference>
<organism evidence="11 13">
    <name type="scientific">Staphylococcus caeli</name>
    <dbReference type="NCBI Taxonomy" id="2201815"/>
    <lineage>
        <taxon>Bacteria</taxon>
        <taxon>Bacillati</taxon>
        <taxon>Bacillota</taxon>
        <taxon>Bacilli</taxon>
        <taxon>Bacillales</taxon>
        <taxon>Staphylococcaceae</taxon>
        <taxon>Staphylococcus</taxon>
    </lineage>
</organism>
<feature type="transmembrane region" description="Helical" evidence="9">
    <location>
        <begin position="7"/>
        <end position="25"/>
    </location>
</feature>
<keyword evidence="5 9" id="KW-0812">Transmembrane</keyword>
<feature type="transmembrane region" description="Helical" evidence="9">
    <location>
        <begin position="112"/>
        <end position="135"/>
    </location>
</feature>
<keyword evidence="6 9" id="KW-1133">Transmembrane helix</keyword>
<reference evidence="11 13" key="2">
    <citation type="submission" date="2016-09" db="EMBL/GenBank/DDBJ databases">
        <authorList>
            <consortium name="Pathogen Informatics"/>
        </authorList>
    </citation>
    <scope>NUCLEOTIDE SEQUENCE [LARGE SCALE GENOMIC DNA]</scope>
    <source>
        <strain evidence="11 13">82B</strain>
    </source>
</reference>
<comment type="similarity">
    <text evidence="2 8">Belongs to the BioY family.</text>
</comment>
<feature type="transmembrane region" description="Helical" evidence="9">
    <location>
        <begin position="55"/>
        <end position="72"/>
    </location>
</feature>
<evidence type="ECO:0000256" key="1">
    <source>
        <dbReference type="ARBA" id="ARBA00004651"/>
    </source>
</evidence>
<proteinExistence type="inferred from homology"/>
<dbReference type="Gene3D" id="1.10.1760.20">
    <property type="match status" value="1"/>
</dbReference>
<evidence type="ECO:0000256" key="5">
    <source>
        <dbReference type="ARBA" id="ARBA00022692"/>
    </source>
</evidence>
<dbReference type="InterPro" id="IPR003784">
    <property type="entry name" value="BioY"/>
</dbReference>
<evidence type="ECO:0000313" key="13">
    <source>
        <dbReference type="Proteomes" id="UP000095768"/>
    </source>
</evidence>
<evidence type="ECO:0000256" key="7">
    <source>
        <dbReference type="ARBA" id="ARBA00023136"/>
    </source>
</evidence>
<keyword evidence="7 8" id="KW-0472">Membrane</keyword>
<sequence>MTTKHLVYTALMTAIIAVMGFVPAIPLPIMPVPIVLQNIGIFLAAILLGRKYGTLSVIVLLLLVAAGLPLLSGGRGGIGVFAGPSAGFLFMYPVVTYLIGFLRDIYFNKINFVVLLGTTIVIGVVLLDIVGTIIMGVMTNLPISKSIMLSFVFMPGDVVKAVIASLIGNIMLNHSRFKQLLK</sequence>
<evidence type="ECO:0000313" key="11">
    <source>
        <dbReference type="EMBL" id="SCS77010.1"/>
    </source>
</evidence>
<dbReference type="RefSeq" id="WP_069995212.1">
    <property type="nucleotide sequence ID" value="NZ_FMPG01000003.1"/>
</dbReference>
<evidence type="ECO:0000313" key="10">
    <source>
        <dbReference type="EMBL" id="SCS71826.1"/>
    </source>
</evidence>
<dbReference type="EMBL" id="FMPI01000005">
    <property type="protein sequence ID" value="SCS71826.1"/>
    <property type="molecule type" value="Genomic_DNA"/>
</dbReference>
<dbReference type="GO" id="GO:0005886">
    <property type="term" value="C:plasma membrane"/>
    <property type="evidence" value="ECO:0007669"/>
    <property type="project" value="UniProtKB-SubCell"/>
</dbReference>
<gene>
    <name evidence="11" type="primary">bioY</name>
    <name evidence="11" type="ORF">SAMEA2297795_01103</name>
    <name evidence="10" type="ORF">SAMEA2297796_01000</name>
</gene>
<dbReference type="Proteomes" id="UP000095768">
    <property type="component" value="Unassembled WGS sequence"/>
</dbReference>
<feature type="transmembrane region" description="Helical" evidence="9">
    <location>
        <begin position="31"/>
        <end position="48"/>
    </location>
</feature>
<accession>A0A1D4KSU7</accession>
<dbReference type="OrthoDB" id="9803495at2"/>
<dbReference type="Proteomes" id="UP000095412">
    <property type="component" value="Unassembled WGS sequence"/>
</dbReference>
<name>A0A1D4KSU7_9STAP</name>
<reference evidence="10 12" key="1">
    <citation type="submission" date="2016-09" db="EMBL/GenBank/DDBJ databases">
        <authorList>
            <consortium name="Pathogen Informatics"/>
            <person name="Sun Q."/>
            <person name="Inoue M."/>
        </authorList>
    </citation>
    <scope>NUCLEOTIDE SEQUENCE [LARGE SCALE GENOMIC DNA]</scope>
    <source>
        <strain evidence="10 12">82C</strain>
    </source>
</reference>
<dbReference type="PIRSF" id="PIRSF016661">
    <property type="entry name" value="BioY"/>
    <property type="match status" value="1"/>
</dbReference>
<dbReference type="EMBL" id="FMPG01000003">
    <property type="protein sequence ID" value="SCS77010.1"/>
    <property type="molecule type" value="Genomic_DNA"/>
</dbReference>
<dbReference type="PANTHER" id="PTHR34295:SF4">
    <property type="entry name" value="BIOTIN TRANSPORTER BIOY-RELATED"/>
    <property type="match status" value="1"/>
</dbReference>
<dbReference type="PANTHER" id="PTHR34295">
    <property type="entry name" value="BIOTIN TRANSPORTER BIOY"/>
    <property type="match status" value="1"/>
</dbReference>
<dbReference type="AlphaFoldDB" id="A0A1D4KSU7"/>
<keyword evidence="4 8" id="KW-1003">Cell membrane</keyword>
<evidence type="ECO:0000256" key="4">
    <source>
        <dbReference type="ARBA" id="ARBA00022475"/>
    </source>
</evidence>
<evidence type="ECO:0000256" key="9">
    <source>
        <dbReference type="SAM" id="Phobius"/>
    </source>
</evidence>
<dbReference type="GO" id="GO:0015225">
    <property type="term" value="F:biotin transmembrane transporter activity"/>
    <property type="evidence" value="ECO:0007669"/>
    <property type="project" value="UniProtKB-UniRule"/>
</dbReference>
<evidence type="ECO:0000256" key="2">
    <source>
        <dbReference type="ARBA" id="ARBA00010692"/>
    </source>
</evidence>
<evidence type="ECO:0000256" key="8">
    <source>
        <dbReference type="PIRNR" id="PIRNR016661"/>
    </source>
</evidence>